<dbReference type="RefSeq" id="WP_122920886.1">
    <property type="nucleotide sequence ID" value="NZ_RHHQ01000023.1"/>
</dbReference>
<dbReference type="InterPro" id="IPR016163">
    <property type="entry name" value="Ald_DH_C"/>
</dbReference>
<dbReference type="Gene3D" id="3.40.605.10">
    <property type="entry name" value="Aldehyde Dehydrogenase, Chain A, domain 1"/>
    <property type="match status" value="1"/>
</dbReference>
<comment type="caution">
    <text evidence="4">The sequence shown here is derived from an EMBL/GenBank/DDBJ whole genome shotgun (WGS) entry which is preliminary data.</text>
</comment>
<dbReference type="InterPro" id="IPR050740">
    <property type="entry name" value="Aldehyde_DH_Superfamily"/>
</dbReference>
<keyword evidence="2" id="KW-0560">Oxidoreductase</keyword>
<feature type="domain" description="Aldehyde dehydrogenase" evidence="3">
    <location>
        <begin position="8"/>
        <end position="468"/>
    </location>
</feature>
<dbReference type="Gene3D" id="3.40.309.10">
    <property type="entry name" value="Aldehyde Dehydrogenase, Chain A, domain 2"/>
    <property type="match status" value="1"/>
</dbReference>
<dbReference type="InterPro" id="IPR016160">
    <property type="entry name" value="Ald_DH_CS_CYS"/>
</dbReference>
<dbReference type="PANTHER" id="PTHR43353:SF5">
    <property type="entry name" value="SUCCINATE-SEMIALDEHYDE DEHYDROGENASE, MITOCHONDRIAL"/>
    <property type="match status" value="1"/>
</dbReference>
<dbReference type="PROSITE" id="PS00070">
    <property type="entry name" value="ALDEHYDE_DEHYDR_CYS"/>
    <property type="match status" value="1"/>
</dbReference>
<dbReference type="InterPro" id="IPR016162">
    <property type="entry name" value="Ald_DH_N"/>
</dbReference>
<dbReference type="SUPFAM" id="SSF53720">
    <property type="entry name" value="ALDH-like"/>
    <property type="match status" value="1"/>
</dbReference>
<dbReference type="PANTHER" id="PTHR43353">
    <property type="entry name" value="SUCCINATE-SEMIALDEHYDE DEHYDROGENASE, MITOCHONDRIAL"/>
    <property type="match status" value="1"/>
</dbReference>
<sequence>MYINGEWLKTTEKIKVVNPATGDIIDEVFAVGQSETDHAIQAASIAFSFWSRTTADERAVFLHKITAKLEEKREYLAELITKEMGKSIHNSRYEVASTISFFKWFAEEARRVYGKTVPASLSNKRIRVDKHPVGVVAAITPWNYPLSMIARKLGPALAAGCTVILKPSKEAPLSAVELFRIFHEVGLPKGVVNLVIGQSGPISQAFMNSSIVRKISFTGSTEVGKQLIRQSADTVKRVSMELGGHAPFIVFEDADIPLAIEGAIQSKFASAGQQCVCANRIYVHDKIYEEFSRGFLEKVERLRVGNGLDEKNQLGAMINQEGVEKVHEQVVDAISKGAKVLCGGTRLTEGAYEKGHFYPPTILTDVHESMVIVHEETFGPVAPLIRFFTEEEVIQKANAIEYGLASYFYTNDLSRMYRVSESLEYGMVGVNDPFPFSVQAPFGGIKESGLGREGGSEGIEEYLSLKMVSVQM</sequence>
<dbReference type="InterPro" id="IPR016161">
    <property type="entry name" value="Ald_DH/histidinol_DH"/>
</dbReference>
<dbReference type="FunFam" id="3.40.309.10:FF:000004">
    <property type="entry name" value="Succinate-semialdehyde dehydrogenase I"/>
    <property type="match status" value="1"/>
</dbReference>
<organism evidence="4 5">
    <name type="scientific">Brevibacillus fluminis</name>
    <dbReference type="NCBI Taxonomy" id="511487"/>
    <lineage>
        <taxon>Bacteria</taxon>
        <taxon>Bacillati</taxon>
        <taxon>Bacillota</taxon>
        <taxon>Bacilli</taxon>
        <taxon>Bacillales</taxon>
        <taxon>Paenibacillaceae</taxon>
        <taxon>Brevibacillus</taxon>
    </lineage>
</organism>
<dbReference type="GO" id="GO:0009450">
    <property type="term" value="P:gamma-aminobutyric acid catabolic process"/>
    <property type="evidence" value="ECO:0007669"/>
    <property type="project" value="TreeGrafter"/>
</dbReference>
<dbReference type="Proteomes" id="UP000271031">
    <property type="component" value="Unassembled WGS sequence"/>
</dbReference>
<evidence type="ECO:0000313" key="5">
    <source>
        <dbReference type="Proteomes" id="UP000271031"/>
    </source>
</evidence>
<evidence type="ECO:0000256" key="2">
    <source>
        <dbReference type="ARBA" id="ARBA00023002"/>
    </source>
</evidence>
<gene>
    <name evidence="4" type="ORF">EDM56_26135</name>
</gene>
<dbReference type="EMBL" id="RHHQ01000023">
    <property type="protein sequence ID" value="RNB81204.1"/>
    <property type="molecule type" value="Genomic_DNA"/>
</dbReference>
<name>A0A3M8CZI1_9BACL</name>
<protein>
    <submittedName>
        <fullName evidence="4">NAD-dependent succinate-semialdehyde dehydrogenase</fullName>
    </submittedName>
</protein>
<reference evidence="4 5" key="1">
    <citation type="submission" date="2018-10" db="EMBL/GenBank/DDBJ databases">
        <title>Phylogenomics of Brevibacillus.</title>
        <authorList>
            <person name="Dunlap C."/>
        </authorList>
    </citation>
    <scope>NUCLEOTIDE SEQUENCE [LARGE SCALE GENOMIC DNA]</scope>
    <source>
        <strain evidence="4 5">JCM 15716</strain>
    </source>
</reference>
<dbReference type="InterPro" id="IPR015590">
    <property type="entry name" value="Aldehyde_DH_dom"/>
</dbReference>
<dbReference type="FunFam" id="3.40.605.10:FF:000005">
    <property type="entry name" value="Succinate-semialdehyde dehydrogenase I"/>
    <property type="match status" value="1"/>
</dbReference>
<dbReference type="AlphaFoldDB" id="A0A3M8CZI1"/>
<proteinExistence type="inferred from homology"/>
<keyword evidence="5" id="KW-1185">Reference proteome</keyword>
<evidence type="ECO:0000259" key="3">
    <source>
        <dbReference type="Pfam" id="PF00171"/>
    </source>
</evidence>
<dbReference type="GO" id="GO:0004777">
    <property type="term" value="F:succinate-semialdehyde dehydrogenase (NAD+) activity"/>
    <property type="evidence" value="ECO:0007669"/>
    <property type="project" value="TreeGrafter"/>
</dbReference>
<accession>A0A3M8CZI1</accession>
<dbReference type="OrthoDB" id="20170at2"/>
<comment type="similarity">
    <text evidence="1">Belongs to the aldehyde dehydrogenase family.</text>
</comment>
<evidence type="ECO:0000256" key="1">
    <source>
        <dbReference type="ARBA" id="ARBA00009986"/>
    </source>
</evidence>
<dbReference type="CDD" id="cd07103">
    <property type="entry name" value="ALDH_F5_SSADH_GabD"/>
    <property type="match status" value="1"/>
</dbReference>
<evidence type="ECO:0000313" key="4">
    <source>
        <dbReference type="EMBL" id="RNB81204.1"/>
    </source>
</evidence>
<dbReference type="Pfam" id="PF00171">
    <property type="entry name" value="Aldedh"/>
    <property type="match status" value="1"/>
</dbReference>